<comment type="catalytic activity">
    <reaction evidence="10 11">
        <text>(2R)-3-phosphoglycerate + NAD(+) = 3-phosphooxypyruvate + NADH + H(+)</text>
        <dbReference type="Rhea" id="RHEA:12641"/>
        <dbReference type="ChEBI" id="CHEBI:15378"/>
        <dbReference type="ChEBI" id="CHEBI:18110"/>
        <dbReference type="ChEBI" id="CHEBI:57540"/>
        <dbReference type="ChEBI" id="CHEBI:57945"/>
        <dbReference type="ChEBI" id="CHEBI:58272"/>
        <dbReference type="EC" id="1.1.1.95"/>
    </reaction>
</comment>
<dbReference type="GO" id="GO:0006564">
    <property type="term" value="P:L-serine biosynthetic process"/>
    <property type="evidence" value="ECO:0007669"/>
    <property type="project" value="UniProtKB-UniRule"/>
</dbReference>
<evidence type="ECO:0000256" key="3">
    <source>
        <dbReference type="ARBA" id="ARBA00005854"/>
    </source>
</evidence>
<dbReference type="FunFam" id="3.40.50.720:FF:000021">
    <property type="entry name" value="D-3-phosphoglycerate dehydrogenase"/>
    <property type="match status" value="1"/>
</dbReference>
<keyword evidence="14" id="KW-1185">Reference proteome</keyword>
<dbReference type="Pfam" id="PF19304">
    <property type="entry name" value="PGDH_inter"/>
    <property type="match status" value="1"/>
</dbReference>
<comment type="function">
    <text evidence="1">Catalyzes the reversible oxidation of 3-phospho-D-glycerate to 3-phosphonooxypyruvate, the first step of the phosphorylated L-serine biosynthesis pathway. Also catalyzes the reversible oxidation of 2-hydroxyglutarate to 2-oxoglutarate.</text>
</comment>
<feature type="domain" description="ACT" evidence="12">
    <location>
        <begin position="454"/>
        <end position="526"/>
    </location>
</feature>
<dbReference type="FunFam" id="3.30.70.260:FF:000008">
    <property type="entry name" value="D-3-phosphoglycerate dehydrogenase, chloroplastic"/>
    <property type="match status" value="1"/>
</dbReference>
<dbReference type="SUPFAM" id="SSF52283">
    <property type="entry name" value="Formate/glycerate dehydrogenase catalytic domain-like"/>
    <property type="match status" value="1"/>
</dbReference>
<evidence type="ECO:0000256" key="2">
    <source>
        <dbReference type="ARBA" id="ARBA00005216"/>
    </source>
</evidence>
<accession>A0A1Z5HWB1</accession>
<dbReference type="Gene3D" id="3.30.70.260">
    <property type="match status" value="1"/>
</dbReference>
<sequence length="526" mass="57659">MRILVSDSISEKGIEILRKEGGYQVDVKTKLSEDELVDIIGDYHALVVRSQTKVTRRIIESARQLKIIGRAGVGIDNIDVDAATERGIVVVNAPEGNTVAATEHTIAMMLALARNIPQANQLLKNGKWERKKFLGVELRGKTLGIIGLGKIGSGVAKRAKAMEMKVLAYDPFISEDRAQRLGVELVDFDRIIKESDFITVHLPLTKETYHMISWQQFEAMKPGVRICNVARGGIVDEEALYEALKSGKVAGAAIDVFEQEPLTESPLFELDNVIVTPHLGASTEEAQVNVAVEVAYDIIAGLRGEPVKNAVNIPSIKPELLKVIQPYVDLVEKLGKFISQVSEGHIKQVEIKYNGEMAQYDVTSLTNTFLKGLLRPVLKDAVNYVNAPLIAKNRGIKVYESKSVELEDYANLITVKVTTDKCEKSVAGTLFGKNEPRIVRIDGYTVDAVPEGHMLVIPHIDKPRIIGPVGNLIGALDVNIAGMQVGRKVIGGKAVMFLNIDAPVPEETLKEIAKIDGILDVKYVHL</sequence>
<evidence type="ECO:0000256" key="1">
    <source>
        <dbReference type="ARBA" id="ARBA00003800"/>
    </source>
</evidence>
<dbReference type="InterPro" id="IPR029009">
    <property type="entry name" value="ASB_dom_sf"/>
</dbReference>
<dbReference type="EC" id="1.1.1.95" evidence="11"/>
<dbReference type="InterPro" id="IPR045626">
    <property type="entry name" value="PGDH_ASB_dom"/>
</dbReference>
<name>A0A1Z5HWB1_9FIRM</name>
<evidence type="ECO:0000259" key="12">
    <source>
        <dbReference type="PROSITE" id="PS51671"/>
    </source>
</evidence>
<keyword evidence="8 11" id="KW-0718">Serine biosynthesis</keyword>
<keyword evidence="7 11" id="KW-0520">NAD</keyword>
<dbReference type="PANTHER" id="PTHR42789">
    <property type="entry name" value="D-ISOMER SPECIFIC 2-HYDROXYACID DEHYDROGENASE FAMILY PROTEIN (AFU_ORTHOLOGUE AFUA_6G10090)"/>
    <property type="match status" value="1"/>
</dbReference>
<dbReference type="SUPFAM" id="SSF55021">
    <property type="entry name" value="ACT-like"/>
    <property type="match status" value="1"/>
</dbReference>
<evidence type="ECO:0000313" key="13">
    <source>
        <dbReference type="EMBL" id="GAW93637.1"/>
    </source>
</evidence>
<dbReference type="InterPro" id="IPR006140">
    <property type="entry name" value="D-isomer_DH_NAD-bd"/>
</dbReference>
<dbReference type="InterPro" id="IPR029753">
    <property type="entry name" value="D-isomer_DH_CS"/>
</dbReference>
<evidence type="ECO:0000256" key="11">
    <source>
        <dbReference type="RuleBase" id="RU363003"/>
    </source>
</evidence>
<evidence type="ECO:0000256" key="10">
    <source>
        <dbReference type="ARBA" id="ARBA00048731"/>
    </source>
</evidence>
<dbReference type="Gene3D" id="3.40.50.720">
    <property type="entry name" value="NAD(P)-binding Rossmann-like Domain"/>
    <property type="match status" value="2"/>
</dbReference>
<dbReference type="FunFam" id="3.30.1330.90:FF:000003">
    <property type="entry name" value="D-3-phosphoglycerate dehydrogenase"/>
    <property type="match status" value="1"/>
</dbReference>
<gene>
    <name evidence="13" type="ORF">KKC1_27650</name>
</gene>
<dbReference type="InterPro" id="IPR045865">
    <property type="entry name" value="ACT-like_dom_sf"/>
</dbReference>
<dbReference type="InterPro" id="IPR006236">
    <property type="entry name" value="PGDH"/>
</dbReference>
<protein>
    <recommendedName>
        <fullName evidence="4 11">D-3-phosphoglycerate dehydrogenase</fullName>
        <ecNumber evidence="11">1.1.1.95</ecNumber>
    </recommendedName>
</protein>
<dbReference type="InterPro" id="IPR029752">
    <property type="entry name" value="D-isomer_DH_CS1"/>
</dbReference>
<keyword evidence="5 11" id="KW-0028">Amino-acid biosynthesis</keyword>
<dbReference type="Proteomes" id="UP000197032">
    <property type="component" value="Unassembled WGS sequence"/>
</dbReference>
<dbReference type="RefSeq" id="WP_088554728.1">
    <property type="nucleotide sequence ID" value="NZ_BDGJ01000168.1"/>
</dbReference>
<comment type="pathway">
    <text evidence="2 11">Amino-acid biosynthesis; L-serine biosynthesis; L-serine from 3-phospho-D-glycerate: step 1/3.</text>
</comment>
<dbReference type="PROSITE" id="PS00065">
    <property type="entry name" value="D_2_HYDROXYACID_DH_1"/>
    <property type="match status" value="1"/>
</dbReference>
<dbReference type="SUPFAM" id="SSF51735">
    <property type="entry name" value="NAD(P)-binding Rossmann-fold domains"/>
    <property type="match status" value="1"/>
</dbReference>
<comment type="catalytic activity">
    <reaction evidence="9">
        <text>(R)-2-hydroxyglutarate + NAD(+) = 2-oxoglutarate + NADH + H(+)</text>
        <dbReference type="Rhea" id="RHEA:49612"/>
        <dbReference type="ChEBI" id="CHEBI:15378"/>
        <dbReference type="ChEBI" id="CHEBI:15801"/>
        <dbReference type="ChEBI" id="CHEBI:16810"/>
        <dbReference type="ChEBI" id="CHEBI:57540"/>
        <dbReference type="ChEBI" id="CHEBI:57945"/>
        <dbReference type="EC" id="1.1.1.399"/>
    </reaction>
</comment>
<dbReference type="InterPro" id="IPR002912">
    <property type="entry name" value="ACT_dom"/>
</dbReference>
<dbReference type="AlphaFoldDB" id="A0A1Z5HWB1"/>
<dbReference type="UniPathway" id="UPA00135">
    <property type="reaction ID" value="UER00196"/>
</dbReference>
<dbReference type="PANTHER" id="PTHR42789:SF1">
    <property type="entry name" value="D-ISOMER SPECIFIC 2-HYDROXYACID DEHYDROGENASE FAMILY PROTEIN (AFU_ORTHOLOGUE AFUA_6G10090)"/>
    <property type="match status" value="1"/>
</dbReference>
<dbReference type="GO" id="GO:0051287">
    <property type="term" value="F:NAD binding"/>
    <property type="evidence" value="ECO:0007669"/>
    <property type="project" value="UniProtKB-UniRule"/>
</dbReference>
<dbReference type="InterPro" id="IPR050857">
    <property type="entry name" value="D-2-hydroxyacid_DH"/>
</dbReference>
<dbReference type="Pfam" id="PF02826">
    <property type="entry name" value="2-Hacid_dh_C"/>
    <property type="match status" value="1"/>
</dbReference>
<dbReference type="PROSITE" id="PS51671">
    <property type="entry name" value="ACT"/>
    <property type="match status" value="1"/>
</dbReference>
<dbReference type="GO" id="GO:0004617">
    <property type="term" value="F:phosphoglycerate dehydrogenase activity"/>
    <property type="evidence" value="ECO:0007669"/>
    <property type="project" value="UniProtKB-UniRule"/>
</dbReference>
<dbReference type="EMBL" id="BDGJ01000168">
    <property type="protein sequence ID" value="GAW93637.1"/>
    <property type="molecule type" value="Genomic_DNA"/>
</dbReference>
<evidence type="ECO:0000256" key="4">
    <source>
        <dbReference type="ARBA" id="ARBA00021582"/>
    </source>
</evidence>
<dbReference type="InterPro" id="IPR006139">
    <property type="entry name" value="D-isomer_2_OHA_DH_cat_dom"/>
</dbReference>
<evidence type="ECO:0000256" key="8">
    <source>
        <dbReference type="ARBA" id="ARBA00023299"/>
    </source>
</evidence>
<proteinExistence type="inferred from homology"/>
<evidence type="ECO:0000313" key="14">
    <source>
        <dbReference type="Proteomes" id="UP000197032"/>
    </source>
</evidence>
<comment type="similarity">
    <text evidence="3 11">Belongs to the D-isomer specific 2-hydroxyacid dehydrogenase family.</text>
</comment>
<dbReference type="SUPFAM" id="SSF143548">
    <property type="entry name" value="Serine metabolism enzymes domain"/>
    <property type="match status" value="1"/>
</dbReference>
<dbReference type="CDD" id="cd04902">
    <property type="entry name" value="ACT_3PGDH-xct"/>
    <property type="match status" value="1"/>
</dbReference>
<dbReference type="Gene3D" id="3.30.1330.90">
    <property type="entry name" value="D-3-phosphoglycerate dehydrogenase, domain 3"/>
    <property type="match status" value="1"/>
</dbReference>
<evidence type="ECO:0000256" key="5">
    <source>
        <dbReference type="ARBA" id="ARBA00022605"/>
    </source>
</evidence>
<dbReference type="Pfam" id="PF00389">
    <property type="entry name" value="2-Hacid_dh"/>
    <property type="match status" value="1"/>
</dbReference>
<dbReference type="CDD" id="cd12173">
    <property type="entry name" value="PGDH_4"/>
    <property type="match status" value="1"/>
</dbReference>
<evidence type="ECO:0000256" key="6">
    <source>
        <dbReference type="ARBA" id="ARBA00023002"/>
    </source>
</evidence>
<dbReference type="PROSITE" id="PS00670">
    <property type="entry name" value="D_2_HYDROXYACID_DH_2"/>
    <property type="match status" value="1"/>
</dbReference>
<comment type="caution">
    <text evidence="13">The sequence shown here is derived from an EMBL/GenBank/DDBJ whole genome shotgun (WGS) entry which is preliminary data.</text>
</comment>
<dbReference type="InterPro" id="IPR036291">
    <property type="entry name" value="NAD(P)-bd_dom_sf"/>
</dbReference>
<reference evidence="14" key="1">
    <citation type="journal article" date="2017" name="Appl. Environ. Microbiol.">
        <title>Genomic analysis of Calderihabitans maritimus KKC1, a thermophilic hydrogenogenic carboxydotrophic bacterium isolated from marine sediment.</title>
        <authorList>
            <person name="Omae K."/>
            <person name="Yoneda Y."/>
            <person name="Fukuyama Y."/>
            <person name="Yoshida T."/>
            <person name="Sako Y."/>
        </authorList>
    </citation>
    <scope>NUCLEOTIDE SEQUENCE [LARGE SCALE GENOMIC DNA]</scope>
    <source>
        <strain evidence="14">KKC1</strain>
    </source>
</reference>
<dbReference type="OrthoDB" id="9805416at2"/>
<evidence type="ECO:0000256" key="7">
    <source>
        <dbReference type="ARBA" id="ARBA00023027"/>
    </source>
</evidence>
<evidence type="ECO:0000256" key="9">
    <source>
        <dbReference type="ARBA" id="ARBA00048126"/>
    </source>
</evidence>
<organism evidence="13 14">
    <name type="scientific">Calderihabitans maritimus</name>
    <dbReference type="NCBI Taxonomy" id="1246530"/>
    <lineage>
        <taxon>Bacteria</taxon>
        <taxon>Bacillati</taxon>
        <taxon>Bacillota</taxon>
        <taxon>Clostridia</taxon>
        <taxon>Neomoorellales</taxon>
        <taxon>Calderihabitantaceae</taxon>
        <taxon>Calderihabitans</taxon>
    </lineage>
</organism>
<keyword evidence="6 11" id="KW-0560">Oxidoreductase</keyword>
<dbReference type="NCBIfam" id="TIGR01327">
    <property type="entry name" value="PGDH"/>
    <property type="match status" value="1"/>
</dbReference>